<evidence type="ECO:0000313" key="2">
    <source>
        <dbReference type="Proteomes" id="UP000178656"/>
    </source>
</evidence>
<reference evidence="1 2" key="1">
    <citation type="journal article" date="2016" name="Nat. Commun.">
        <title>Thousands of microbial genomes shed light on interconnected biogeochemical processes in an aquifer system.</title>
        <authorList>
            <person name="Anantharaman K."/>
            <person name="Brown C.T."/>
            <person name="Hug L.A."/>
            <person name="Sharon I."/>
            <person name="Castelle C.J."/>
            <person name="Probst A.J."/>
            <person name="Thomas B.C."/>
            <person name="Singh A."/>
            <person name="Wilkins M.J."/>
            <person name="Karaoz U."/>
            <person name="Brodie E.L."/>
            <person name="Williams K.H."/>
            <person name="Hubbard S.S."/>
            <person name="Banfield J.F."/>
        </authorList>
    </citation>
    <scope>NUCLEOTIDE SEQUENCE [LARGE SCALE GENOMIC DNA]</scope>
</reference>
<organism evidence="1 2">
    <name type="scientific">Candidatus Falkowbacteria bacterium RIFOXYC2_FULL_48_21</name>
    <dbReference type="NCBI Taxonomy" id="1798005"/>
    <lineage>
        <taxon>Bacteria</taxon>
        <taxon>Candidatus Falkowiibacteriota</taxon>
    </lineage>
</organism>
<accession>A0A1F5T813</accession>
<protein>
    <submittedName>
        <fullName evidence="1">Uncharacterized protein</fullName>
    </submittedName>
</protein>
<comment type="caution">
    <text evidence="1">The sequence shown here is derived from an EMBL/GenBank/DDBJ whole genome shotgun (WGS) entry which is preliminary data.</text>
</comment>
<dbReference type="AlphaFoldDB" id="A0A1F5T813"/>
<name>A0A1F5T813_9BACT</name>
<sequence>MTNRKGSRPHIFKHAASGRWLEHWIDGWHLTDNIISATRHLDEQATTTKILPMLNKLFRAPIEVVFLDTY</sequence>
<proteinExistence type="predicted"/>
<evidence type="ECO:0000313" key="1">
    <source>
        <dbReference type="EMBL" id="OGF35069.1"/>
    </source>
</evidence>
<dbReference type="EMBL" id="MFGM01000059">
    <property type="protein sequence ID" value="OGF35069.1"/>
    <property type="molecule type" value="Genomic_DNA"/>
</dbReference>
<gene>
    <name evidence="1" type="ORF">A2482_03070</name>
</gene>
<dbReference type="Proteomes" id="UP000178656">
    <property type="component" value="Unassembled WGS sequence"/>
</dbReference>